<dbReference type="Pfam" id="PF03107">
    <property type="entry name" value="C1_2"/>
    <property type="match status" value="3"/>
</dbReference>
<dbReference type="PANTHER" id="PTHR32410">
    <property type="entry name" value="CYSTEINE/HISTIDINE-RICH C1 DOMAIN FAMILY PROTEIN"/>
    <property type="match status" value="1"/>
</dbReference>
<comment type="caution">
    <text evidence="6">The sequence shown here is derived from an EMBL/GenBank/DDBJ whole genome shotgun (WGS) entry which is preliminary data.</text>
</comment>
<evidence type="ECO:0000259" key="5">
    <source>
        <dbReference type="PROSITE" id="PS50081"/>
    </source>
</evidence>
<dbReference type="InterPro" id="IPR002219">
    <property type="entry name" value="PKC_DAG/PE"/>
</dbReference>
<proteinExistence type="predicted"/>
<evidence type="ECO:0000313" key="6">
    <source>
        <dbReference type="EMBL" id="PWA71052.1"/>
    </source>
</evidence>
<dbReference type="EMBL" id="PKPP01003142">
    <property type="protein sequence ID" value="PWA71052.1"/>
    <property type="molecule type" value="Genomic_DNA"/>
</dbReference>
<accession>A0A2U1NC26</accession>
<protein>
    <submittedName>
        <fullName evidence="6">Zinc finger, PHD-type</fullName>
    </submittedName>
</protein>
<dbReference type="OrthoDB" id="938199at2759"/>
<dbReference type="PROSITE" id="PS50081">
    <property type="entry name" value="ZF_DAG_PE_2"/>
    <property type="match status" value="2"/>
</dbReference>
<evidence type="ECO:0000256" key="4">
    <source>
        <dbReference type="SAM" id="MobiDB-lite"/>
    </source>
</evidence>
<dbReference type="InterPro" id="IPR004146">
    <property type="entry name" value="DC1"/>
</dbReference>
<dbReference type="Proteomes" id="UP000245207">
    <property type="component" value="Unassembled WGS sequence"/>
</dbReference>
<dbReference type="InterPro" id="IPR053192">
    <property type="entry name" value="Vacuole_Formation_Reg"/>
</dbReference>
<keyword evidence="2" id="KW-0677">Repeat</keyword>
<feature type="domain" description="Phorbol-ester/DAG-type" evidence="5">
    <location>
        <begin position="618"/>
        <end position="670"/>
    </location>
</feature>
<keyword evidence="7" id="KW-1185">Reference proteome</keyword>
<dbReference type="GO" id="GO:0046872">
    <property type="term" value="F:metal ion binding"/>
    <property type="evidence" value="ECO:0007669"/>
    <property type="project" value="UniProtKB-KW"/>
</dbReference>
<dbReference type="AlphaFoldDB" id="A0A2U1NC26"/>
<dbReference type="InterPro" id="IPR046349">
    <property type="entry name" value="C1-like_sf"/>
</dbReference>
<feature type="compositionally biased region" description="Acidic residues" evidence="4">
    <location>
        <begin position="22"/>
        <end position="35"/>
    </location>
</feature>
<evidence type="ECO:0000256" key="1">
    <source>
        <dbReference type="ARBA" id="ARBA00022723"/>
    </source>
</evidence>
<evidence type="ECO:0000256" key="3">
    <source>
        <dbReference type="ARBA" id="ARBA00022833"/>
    </source>
</evidence>
<feature type="region of interest" description="Disordered" evidence="4">
    <location>
        <begin position="1"/>
        <end position="35"/>
    </location>
</feature>
<gene>
    <name evidence="6" type="ORF">CTI12_AA283940</name>
</gene>
<keyword evidence="3" id="KW-0862">Zinc</keyword>
<feature type="domain" description="Phorbol-ester/DAG-type" evidence="5">
    <location>
        <begin position="535"/>
        <end position="588"/>
    </location>
</feature>
<evidence type="ECO:0000256" key="2">
    <source>
        <dbReference type="ARBA" id="ARBA00022737"/>
    </source>
</evidence>
<reference evidence="6 7" key="1">
    <citation type="journal article" date="2018" name="Mol. Plant">
        <title>The genome of Artemisia annua provides insight into the evolution of Asteraceae family and artemisinin biosynthesis.</title>
        <authorList>
            <person name="Shen Q."/>
            <person name="Zhang L."/>
            <person name="Liao Z."/>
            <person name="Wang S."/>
            <person name="Yan T."/>
            <person name="Shi P."/>
            <person name="Liu M."/>
            <person name="Fu X."/>
            <person name="Pan Q."/>
            <person name="Wang Y."/>
            <person name="Lv Z."/>
            <person name="Lu X."/>
            <person name="Zhang F."/>
            <person name="Jiang W."/>
            <person name="Ma Y."/>
            <person name="Chen M."/>
            <person name="Hao X."/>
            <person name="Li L."/>
            <person name="Tang Y."/>
            <person name="Lv G."/>
            <person name="Zhou Y."/>
            <person name="Sun X."/>
            <person name="Brodelius P.E."/>
            <person name="Rose J.K.C."/>
            <person name="Tang K."/>
        </authorList>
    </citation>
    <scope>NUCLEOTIDE SEQUENCE [LARGE SCALE GENOMIC DNA]</scope>
    <source>
        <strain evidence="7">cv. Huhao1</strain>
        <tissue evidence="6">Leaf</tissue>
    </source>
</reference>
<dbReference type="PANTHER" id="PTHR32410:SF161">
    <property type="entry name" value="DC1, ZINC FINGER, RING_FYVE_PHD-TYPE-RELATED"/>
    <property type="match status" value="1"/>
</dbReference>
<keyword evidence="1" id="KW-0479">Metal-binding</keyword>
<evidence type="ECO:0000313" key="7">
    <source>
        <dbReference type="Proteomes" id="UP000245207"/>
    </source>
</evidence>
<sequence length="670" mass="78114">MKVLEHSHPLELVDLQPPKNEDEWEKDSDENEDDDDLIEDEFRRPCNRCHQDITVYNRYYYKCTIDSCDFLLHKFCAELPERLTHISHQHPLILRKGYEIALNECNNCQSQIKPNEACYSCEEGWSRCYVIDVKCAVDAEKKSIHHPSHPHLLVCAVSKPILCHCSACGKEHKGTFYHCTTCSNFTVHSDCAFLPKKLLIQEATNNAFYHSHPLTISYSFPRTDQEAKYWPRCRVCNLEFGSRVHYLWIYKCEKCMYYVHLDCGTSRREPFMSIMTSEGTGKTIKNFKDADYPDLLNLPLPDQTCSILKHLFFKEIGPTSSEFKEVKLQHISHPHELILVNTQCVDTSGATSSKGKSYMCHDPMKKIELLCNGCVRPITDMPFYKCANEDESCNFALHEWCTRLPTSIENHPGHPQHTLVLLPNARHMFFSVFRCKVCDLPCNGFAYCCHQCNYNVDVSCGFIPEKITHKAHPNHLLSRVETSSLHKECRMCRRVSYYDARGSILAFSCSICDDFWIHSSCALLLPETIMHKYDKHPMSLSYFPIENHKSEYFCEICEREFNPHCSFYHCHKCVQSVHSACAPLILRCETDTQYWYENSIYMFVNVKFGNIHKTPGHPHRLIFTQGKADDGDCSNCDRYFRKRLRYEMIFKCLKCKYAIHYECCKRLENP</sequence>
<feature type="compositionally biased region" description="Basic and acidic residues" evidence="4">
    <location>
        <begin position="1"/>
        <end position="11"/>
    </location>
</feature>
<name>A0A2U1NC26_ARTAN</name>
<organism evidence="6 7">
    <name type="scientific">Artemisia annua</name>
    <name type="common">Sweet wormwood</name>
    <dbReference type="NCBI Taxonomy" id="35608"/>
    <lineage>
        <taxon>Eukaryota</taxon>
        <taxon>Viridiplantae</taxon>
        <taxon>Streptophyta</taxon>
        <taxon>Embryophyta</taxon>
        <taxon>Tracheophyta</taxon>
        <taxon>Spermatophyta</taxon>
        <taxon>Magnoliopsida</taxon>
        <taxon>eudicotyledons</taxon>
        <taxon>Gunneridae</taxon>
        <taxon>Pentapetalae</taxon>
        <taxon>asterids</taxon>
        <taxon>campanulids</taxon>
        <taxon>Asterales</taxon>
        <taxon>Asteraceae</taxon>
        <taxon>Asteroideae</taxon>
        <taxon>Anthemideae</taxon>
        <taxon>Artemisiinae</taxon>
        <taxon>Artemisia</taxon>
    </lineage>
</organism>
<dbReference type="STRING" id="35608.A0A2U1NC26"/>
<dbReference type="SUPFAM" id="SSF57889">
    <property type="entry name" value="Cysteine-rich domain"/>
    <property type="match status" value="5"/>
</dbReference>